<proteinExistence type="predicted"/>
<evidence type="ECO:0000313" key="3">
    <source>
        <dbReference type="Proteomes" id="UP001150925"/>
    </source>
</evidence>
<dbReference type="Proteomes" id="UP001150925">
    <property type="component" value="Unassembled WGS sequence"/>
</dbReference>
<organism evidence="2 3">
    <name type="scientific">Dispira parvispora</name>
    <dbReference type="NCBI Taxonomy" id="1520584"/>
    <lineage>
        <taxon>Eukaryota</taxon>
        <taxon>Fungi</taxon>
        <taxon>Fungi incertae sedis</taxon>
        <taxon>Zoopagomycota</taxon>
        <taxon>Kickxellomycotina</taxon>
        <taxon>Dimargaritomycetes</taxon>
        <taxon>Dimargaritales</taxon>
        <taxon>Dimargaritaceae</taxon>
        <taxon>Dispira</taxon>
    </lineage>
</organism>
<feature type="region of interest" description="Disordered" evidence="1">
    <location>
        <begin position="131"/>
        <end position="168"/>
    </location>
</feature>
<reference evidence="2" key="1">
    <citation type="submission" date="2022-07" db="EMBL/GenBank/DDBJ databases">
        <title>Phylogenomic reconstructions and comparative analyses of Kickxellomycotina fungi.</title>
        <authorList>
            <person name="Reynolds N.K."/>
            <person name="Stajich J.E."/>
            <person name="Barry K."/>
            <person name="Grigoriev I.V."/>
            <person name="Crous P."/>
            <person name="Smith M.E."/>
        </authorList>
    </citation>
    <scope>NUCLEOTIDE SEQUENCE</scope>
    <source>
        <strain evidence="2">RSA 1196</strain>
    </source>
</reference>
<comment type="caution">
    <text evidence="2">The sequence shown here is derived from an EMBL/GenBank/DDBJ whole genome shotgun (WGS) entry which is preliminary data.</text>
</comment>
<gene>
    <name evidence="2" type="ORF">IWQ62_001329</name>
</gene>
<keyword evidence="3" id="KW-1185">Reference proteome</keyword>
<name>A0A9W8E966_9FUNG</name>
<feature type="compositionally biased region" description="Basic and acidic residues" evidence="1">
    <location>
        <begin position="152"/>
        <end position="165"/>
    </location>
</feature>
<protein>
    <submittedName>
        <fullName evidence="2">Uncharacterized protein</fullName>
    </submittedName>
</protein>
<evidence type="ECO:0000256" key="1">
    <source>
        <dbReference type="SAM" id="MobiDB-lite"/>
    </source>
</evidence>
<dbReference type="AlphaFoldDB" id="A0A9W8E966"/>
<accession>A0A9W8E966</accession>
<dbReference type="EMBL" id="JANBPY010000203">
    <property type="protein sequence ID" value="KAJ1968298.1"/>
    <property type="molecule type" value="Genomic_DNA"/>
</dbReference>
<evidence type="ECO:0000313" key="2">
    <source>
        <dbReference type="EMBL" id="KAJ1968298.1"/>
    </source>
</evidence>
<dbReference type="OrthoDB" id="5567882at2759"/>
<sequence length="298" mass="32163">MLPRLVQLTRGPKRPSLTLRPLASRISGSSATARRNFYVRTNKDDSGPTESLSGLETLENGLHQLKLELSQSADQRALTSELSQLRRARDMLTTTLKDLEGIVAAEHQGSGHFVPKGSSEENFHPVFHSSHDAIYSPLNGNEPAAVQNSTSEAHHPPSTDSRDSSKMSYSYSIEDRMVDSVTTGISGAPCQVADRPELLQGTATKMWGELHNPPAADASDRSTTLSPKVATNADNVHTHQTLVSEKFAGAATSKQELWEPDVVYDAINTGEGPGSFEPAISGTEYTNVATVSDCHRSL</sequence>